<dbReference type="AlphaFoldDB" id="A0A7X0RKK7"/>
<reference evidence="3 4" key="1">
    <citation type="submission" date="2020-08" db="EMBL/GenBank/DDBJ databases">
        <title>Cohnella phylogeny.</title>
        <authorList>
            <person name="Dunlap C."/>
        </authorList>
    </citation>
    <scope>NUCLEOTIDE SEQUENCE [LARGE SCALE GENOMIC DNA]</scope>
    <source>
        <strain evidence="3 4">DSM 28246</strain>
    </source>
</reference>
<dbReference type="EMBL" id="JACJVP010000001">
    <property type="protein sequence ID" value="MBB6669155.1"/>
    <property type="molecule type" value="Genomic_DNA"/>
</dbReference>
<dbReference type="GO" id="GO:0005886">
    <property type="term" value="C:plasma membrane"/>
    <property type="evidence" value="ECO:0007669"/>
    <property type="project" value="TreeGrafter"/>
</dbReference>
<keyword evidence="1" id="KW-1133">Transmembrane helix</keyword>
<proteinExistence type="predicted"/>
<keyword evidence="4" id="KW-1185">Reference proteome</keyword>
<dbReference type="InterPro" id="IPR014729">
    <property type="entry name" value="Rossmann-like_a/b/a_fold"/>
</dbReference>
<evidence type="ECO:0000259" key="2">
    <source>
        <dbReference type="Pfam" id="PF02698"/>
    </source>
</evidence>
<gene>
    <name evidence="3" type="ORF">H7C19_00480</name>
</gene>
<keyword evidence="1" id="KW-0472">Membrane</keyword>
<name>A0A7X0RKK7_9BACL</name>
<dbReference type="InterPro" id="IPR003848">
    <property type="entry name" value="DUF218"/>
</dbReference>
<dbReference type="Proteomes" id="UP000547209">
    <property type="component" value="Unassembled WGS sequence"/>
</dbReference>
<dbReference type="InterPro" id="IPR051599">
    <property type="entry name" value="Cell_Envelope_Assoc"/>
</dbReference>
<protein>
    <submittedName>
        <fullName evidence="3">YdcF family protein</fullName>
    </submittedName>
</protein>
<feature type="transmembrane region" description="Helical" evidence="1">
    <location>
        <begin position="33"/>
        <end position="56"/>
    </location>
</feature>
<dbReference type="PANTHER" id="PTHR30336">
    <property type="entry name" value="INNER MEMBRANE PROTEIN, PROBABLE PERMEASE"/>
    <property type="match status" value="1"/>
</dbReference>
<keyword evidence="1" id="KW-0812">Transmembrane</keyword>
<comment type="caution">
    <text evidence="3">The sequence shown here is derived from an EMBL/GenBank/DDBJ whole genome shotgun (WGS) entry which is preliminary data.</text>
</comment>
<evidence type="ECO:0000313" key="4">
    <source>
        <dbReference type="Proteomes" id="UP000547209"/>
    </source>
</evidence>
<evidence type="ECO:0000313" key="3">
    <source>
        <dbReference type="EMBL" id="MBB6669155.1"/>
    </source>
</evidence>
<dbReference type="Pfam" id="PF02698">
    <property type="entry name" value="DUF218"/>
    <property type="match status" value="1"/>
</dbReference>
<dbReference type="PANTHER" id="PTHR30336:SF20">
    <property type="entry name" value="DUF218 DOMAIN-CONTAINING PROTEIN"/>
    <property type="match status" value="1"/>
</dbReference>
<dbReference type="RefSeq" id="WP_185140599.1">
    <property type="nucleotide sequence ID" value="NZ_JACJVP010000001.1"/>
</dbReference>
<organism evidence="3 4">
    <name type="scientific">Cohnella nanjingensis</name>
    <dbReference type="NCBI Taxonomy" id="1387779"/>
    <lineage>
        <taxon>Bacteria</taxon>
        <taxon>Bacillati</taxon>
        <taxon>Bacillota</taxon>
        <taxon>Bacilli</taxon>
        <taxon>Bacillales</taxon>
        <taxon>Paenibacillaceae</taxon>
        <taxon>Cohnella</taxon>
    </lineage>
</organism>
<feature type="domain" description="DUF218" evidence="2">
    <location>
        <begin position="72"/>
        <end position="207"/>
    </location>
</feature>
<dbReference type="CDD" id="cd06259">
    <property type="entry name" value="YdcF-like"/>
    <property type="match status" value="1"/>
</dbReference>
<sequence>MGERKPMNAGRPDHSAEPLAVMKHPKRKRAIRAIAAIALVGVIALAAWCAAIYVHIARFEGLPADSAPRHADVGIVLGASLWQDKPSPGLRERLDLGLSLYRAGTFDRFILTGGLDDNGATITEAEGMKRYLVGQGVPAEAIALDPDSRSTYENLSFAQAIMAERGWRTAVIVTHQFHGARALDIAQTLRYRDVQVQVTPSRVMNMAYHNTREVLAYTKWLGQKWLLHAA</sequence>
<dbReference type="Gene3D" id="3.40.50.620">
    <property type="entry name" value="HUPs"/>
    <property type="match status" value="1"/>
</dbReference>
<evidence type="ECO:0000256" key="1">
    <source>
        <dbReference type="SAM" id="Phobius"/>
    </source>
</evidence>
<accession>A0A7X0RKK7</accession>